<organism evidence="1 2">
    <name type="scientific">Fasciola gigantica</name>
    <name type="common">Giant liver fluke</name>
    <dbReference type="NCBI Taxonomy" id="46835"/>
    <lineage>
        <taxon>Eukaryota</taxon>
        <taxon>Metazoa</taxon>
        <taxon>Spiralia</taxon>
        <taxon>Lophotrochozoa</taxon>
        <taxon>Platyhelminthes</taxon>
        <taxon>Trematoda</taxon>
        <taxon>Digenea</taxon>
        <taxon>Plagiorchiida</taxon>
        <taxon>Echinostomata</taxon>
        <taxon>Echinostomatoidea</taxon>
        <taxon>Fasciolidae</taxon>
        <taxon>Fasciola</taxon>
    </lineage>
</organism>
<accession>A0A504YGA7</accession>
<sequence length="249" mass="29079">MNQVNNHKSRVTSVQRKIARRRQILLRERKEYLLNIDKTRSLLTRFANWYHENYSAFETILDSFSSNIESDALVDIFNDMDAPWNSTETYVLLAYLDPEEYGFVTTEMLIRLASKIKMENNESIKDFNITYGNLPTPVRQNLVSVYARFAPSLAPESPLNLELSMDGERTIQNLSNRILNSVDIPAKEIYMKSDQYTEECLPESTKLGTLEEDGSIDLFYDYNLAFTDCPIINNYAYFIWRTIDRMIKL</sequence>
<comment type="caution">
    <text evidence="1">The sequence shown here is derived from an EMBL/GenBank/DDBJ whole genome shotgun (WGS) entry which is preliminary data.</text>
</comment>
<dbReference type="AlphaFoldDB" id="A0A504YGA7"/>
<evidence type="ECO:0000313" key="2">
    <source>
        <dbReference type="Proteomes" id="UP000316759"/>
    </source>
</evidence>
<name>A0A504YGA7_FASGI</name>
<dbReference type="Proteomes" id="UP000316759">
    <property type="component" value="Unassembled WGS sequence"/>
</dbReference>
<evidence type="ECO:0000313" key="1">
    <source>
        <dbReference type="EMBL" id="TPP60143.1"/>
    </source>
</evidence>
<keyword evidence="2" id="KW-1185">Reference proteome</keyword>
<protein>
    <submittedName>
        <fullName evidence="1">Uncharacterized protein</fullName>
    </submittedName>
</protein>
<proteinExistence type="predicted"/>
<reference evidence="1 2" key="1">
    <citation type="submission" date="2019-04" db="EMBL/GenBank/DDBJ databases">
        <title>Annotation for the trematode Fasciola gigantica.</title>
        <authorList>
            <person name="Choi Y.-J."/>
        </authorList>
    </citation>
    <scope>NUCLEOTIDE SEQUENCE [LARGE SCALE GENOMIC DNA]</scope>
    <source>
        <strain evidence="1">Uganda_cow_1</strain>
    </source>
</reference>
<dbReference type="EMBL" id="SUNJ01009782">
    <property type="protein sequence ID" value="TPP60143.1"/>
    <property type="molecule type" value="Genomic_DNA"/>
</dbReference>
<gene>
    <name evidence="1" type="ORF">FGIG_08412</name>
</gene>
<dbReference type="OrthoDB" id="6238070at2759"/>